<evidence type="ECO:0000313" key="3">
    <source>
        <dbReference type="EMBL" id="MCJ2380192.1"/>
    </source>
</evidence>
<dbReference type="InterPro" id="IPR006311">
    <property type="entry name" value="TAT_signal"/>
</dbReference>
<organism evidence="3 4">
    <name type="scientific">Parabacteroides faecalis</name>
    <dbReference type="NCBI Taxonomy" id="2924040"/>
    <lineage>
        <taxon>Bacteria</taxon>
        <taxon>Pseudomonadati</taxon>
        <taxon>Bacteroidota</taxon>
        <taxon>Bacteroidia</taxon>
        <taxon>Bacteroidales</taxon>
        <taxon>Tannerellaceae</taxon>
        <taxon>Parabacteroides</taxon>
    </lineage>
</organism>
<gene>
    <name evidence="3" type="ORF">MUN53_06125</name>
</gene>
<dbReference type="InterPro" id="IPR013022">
    <property type="entry name" value="Xyl_isomerase-like_TIM-brl"/>
</dbReference>
<dbReference type="Gene3D" id="3.20.20.150">
    <property type="entry name" value="Divalent-metal-dependent TIM barrel enzymes"/>
    <property type="match status" value="1"/>
</dbReference>
<keyword evidence="1" id="KW-0732">Signal</keyword>
<dbReference type="PANTHER" id="PTHR12110">
    <property type="entry name" value="HYDROXYPYRUVATE ISOMERASE"/>
    <property type="match status" value="1"/>
</dbReference>
<feature type="chain" id="PRO_5047371062" evidence="1">
    <location>
        <begin position="27"/>
        <end position="331"/>
    </location>
</feature>
<comment type="caution">
    <text evidence="3">The sequence shown here is derived from an EMBL/GenBank/DDBJ whole genome shotgun (WGS) entry which is preliminary data.</text>
</comment>
<dbReference type="RefSeq" id="WP_243323924.1">
    <property type="nucleotide sequence ID" value="NZ_JAKZMM010000011.1"/>
</dbReference>
<dbReference type="PROSITE" id="PS51318">
    <property type="entry name" value="TAT"/>
    <property type="match status" value="1"/>
</dbReference>
<dbReference type="Pfam" id="PF01261">
    <property type="entry name" value="AP_endonuc_2"/>
    <property type="match status" value="1"/>
</dbReference>
<evidence type="ECO:0000259" key="2">
    <source>
        <dbReference type="Pfam" id="PF01261"/>
    </source>
</evidence>
<accession>A0ABT0BZM6</accession>
<keyword evidence="3" id="KW-0413">Isomerase</keyword>
<protein>
    <submittedName>
        <fullName evidence="3">Sugar phosphate isomerase/epimerase</fullName>
    </submittedName>
</protein>
<name>A0ABT0BZM6_9BACT</name>
<feature type="signal peptide" evidence="1">
    <location>
        <begin position="1"/>
        <end position="26"/>
    </location>
</feature>
<feature type="domain" description="Xylose isomerase-like TIM barrel" evidence="2">
    <location>
        <begin position="68"/>
        <end position="325"/>
    </location>
</feature>
<sequence>MSNRRTFLKNISLLTLGGLASQSMLASNKSAEFLASAGSVSNNAAKKQMGLQTYSLGQELLKDMPNGLQRLAKMGYTELEIFGYKEDSGKFGDYSADNTTFIAPKDYKKMVDDAGMKITSSHLSPSLRDYTKENMSKFEEFWKKATDIHAELGVTCMVQPSLPQIENEDDAKRVCDIFNRAGEITKSAGILWGYHNHSNEFKRVLKAGEKPDPNRKPWDKPQGTYIEELFLKNTDPSKVMFELDVYWAVMGQQDPLEWLEDYPDRFKLLHIKDRWIIGDSGMMNFPNIFKKGYEIGILGYYVELEGDRKGRTQFEGVEKSAQYLQNADFVK</sequence>
<dbReference type="PANTHER" id="PTHR12110:SF41">
    <property type="entry name" value="INOSOSE DEHYDRATASE"/>
    <property type="match status" value="1"/>
</dbReference>
<keyword evidence="4" id="KW-1185">Reference proteome</keyword>
<reference evidence="3 4" key="1">
    <citation type="submission" date="2022-03" db="EMBL/GenBank/DDBJ databases">
        <title>Parabacteroides sp. nov. isolated from swine feces.</title>
        <authorList>
            <person name="Bak J.E."/>
        </authorList>
    </citation>
    <scope>NUCLEOTIDE SEQUENCE [LARGE SCALE GENOMIC DNA]</scope>
    <source>
        <strain evidence="3 4">AGMB00274</strain>
    </source>
</reference>
<proteinExistence type="predicted"/>
<dbReference type="InterPro" id="IPR050312">
    <property type="entry name" value="IolE/XylAMocC-like"/>
</dbReference>
<dbReference type="InterPro" id="IPR036237">
    <property type="entry name" value="Xyl_isomerase-like_sf"/>
</dbReference>
<dbReference type="GO" id="GO:0016853">
    <property type="term" value="F:isomerase activity"/>
    <property type="evidence" value="ECO:0007669"/>
    <property type="project" value="UniProtKB-KW"/>
</dbReference>
<dbReference type="SUPFAM" id="SSF51658">
    <property type="entry name" value="Xylose isomerase-like"/>
    <property type="match status" value="1"/>
</dbReference>
<dbReference type="EMBL" id="JAKZMM010000011">
    <property type="protein sequence ID" value="MCJ2380192.1"/>
    <property type="molecule type" value="Genomic_DNA"/>
</dbReference>
<evidence type="ECO:0000256" key="1">
    <source>
        <dbReference type="SAM" id="SignalP"/>
    </source>
</evidence>
<evidence type="ECO:0000313" key="4">
    <source>
        <dbReference type="Proteomes" id="UP001165444"/>
    </source>
</evidence>
<dbReference type="Proteomes" id="UP001165444">
    <property type="component" value="Unassembled WGS sequence"/>
</dbReference>